<proteinExistence type="predicted"/>
<organism evidence="2 3">
    <name type="scientific">Trinickia dinghuensis</name>
    <dbReference type="NCBI Taxonomy" id="2291023"/>
    <lineage>
        <taxon>Bacteria</taxon>
        <taxon>Pseudomonadati</taxon>
        <taxon>Pseudomonadota</taxon>
        <taxon>Betaproteobacteria</taxon>
        <taxon>Burkholderiales</taxon>
        <taxon>Burkholderiaceae</taxon>
        <taxon>Trinickia</taxon>
    </lineage>
</organism>
<name>A0A3D8K118_9BURK</name>
<comment type="caution">
    <text evidence="2">The sequence shown here is derived from an EMBL/GenBank/DDBJ whole genome shotgun (WGS) entry which is preliminary data.</text>
</comment>
<dbReference type="Proteomes" id="UP000256838">
    <property type="component" value="Unassembled WGS sequence"/>
</dbReference>
<gene>
    <name evidence="2" type="ORF">DWV00_11905</name>
</gene>
<evidence type="ECO:0000313" key="2">
    <source>
        <dbReference type="EMBL" id="RDU98939.1"/>
    </source>
</evidence>
<protein>
    <submittedName>
        <fullName evidence="2">Uncharacterized protein</fullName>
    </submittedName>
</protein>
<dbReference type="AlphaFoldDB" id="A0A3D8K118"/>
<evidence type="ECO:0000313" key="3">
    <source>
        <dbReference type="Proteomes" id="UP000256838"/>
    </source>
</evidence>
<dbReference type="RefSeq" id="WP_115533754.1">
    <property type="nucleotide sequence ID" value="NZ_QRGA01000006.1"/>
</dbReference>
<dbReference type="OrthoDB" id="9777694at2"/>
<evidence type="ECO:0000256" key="1">
    <source>
        <dbReference type="SAM" id="MobiDB-lite"/>
    </source>
</evidence>
<sequence length="385" mass="43234">MPYEYQDFARERLYEEVWSEAVSKVAKKYQISDVGLRKICINLNIPLPPAGYWAKVSAGKAVKRPALAPTKGPTSYRRSVYKDPQDEELSMRTQVKIDEDAGHAPEVPAVALRTAIDECLPLVKRMAKKLDGKHRDSRAWPYCDGAGVMRIYVSQENSLRALLVLNQLLETLTATGYSISSKEDGPAYVSILDAKLTFRIKERSRQQSVPLTREQQAENQRAGFNKHRPGSAFHPTGELEMSAFTVGSSYATASTSDTRSLSVEKKIQAFVGRLRHLVIRNAVDAEMAAERRAVAAAEQAERERLREIQRVALDHLKRVEEWASKLERANRLRALATEFESKQLTASDGVVDAAWIRRAADWLDPTVECRWGDVDDAPARYGGFE</sequence>
<feature type="region of interest" description="Disordered" evidence="1">
    <location>
        <begin position="207"/>
        <end position="236"/>
    </location>
</feature>
<feature type="compositionally biased region" description="Polar residues" evidence="1">
    <location>
        <begin position="207"/>
        <end position="219"/>
    </location>
</feature>
<keyword evidence="3" id="KW-1185">Reference proteome</keyword>
<reference evidence="2 3" key="1">
    <citation type="submission" date="2018-08" db="EMBL/GenBank/DDBJ databases">
        <title>Paraburkholderia sp. DHOM06 isolated from forest soil.</title>
        <authorList>
            <person name="Gao Z.-H."/>
            <person name="Qiu L.-H."/>
        </authorList>
    </citation>
    <scope>NUCLEOTIDE SEQUENCE [LARGE SCALE GENOMIC DNA]</scope>
    <source>
        <strain evidence="2 3">DHOM06</strain>
    </source>
</reference>
<dbReference type="EMBL" id="QRGA01000006">
    <property type="protein sequence ID" value="RDU98939.1"/>
    <property type="molecule type" value="Genomic_DNA"/>
</dbReference>
<accession>A0A3D8K118</accession>